<dbReference type="EMBL" id="PRDS01000001">
    <property type="protein sequence ID" value="PPB82260.1"/>
    <property type="molecule type" value="Genomic_DNA"/>
</dbReference>
<keyword evidence="5 6" id="KW-0233">DNA recombination</keyword>
<evidence type="ECO:0000313" key="8">
    <source>
        <dbReference type="Proteomes" id="UP000239736"/>
    </source>
</evidence>
<gene>
    <name evidence="7" type="ORF">LV82_00186</name>
</gene>
<protein>
    <recommendedName>
        <fullName evidence="6">Mutator family transposase</fullName>
    </recommendedName>
</protein>
<evidence type="ECO:0000256" key="1">
    <source>
        <dbReference type="ARBA" id="ARBA00002190"/>
    </source>
</evidence>
<reference evidence="7 8" key="1">
    <citation type="submission" date="2018-01" db="EMBL/GenBank/DDBJ databases">
        <title>Genomic Encyclopedia of Archaeal and Bacterial Type Strains, Phase II (KMG-II): from individual species to whole genera.</title>
        <authorList>
            <person name="Goeker M."/>
        </authorList>
    </citation>
    <scope>NUCLEOTIDE SEQUENCE [LARGE SCALE GENOMIC DNA]</scope>
    <source>
        <strain evidence="7 8">DSM 12048</strain>
    </source>
</reference>
<evidence type="ECO:0000256" key="4">
    <source>
        <dbReference type="ARBA" id="ARBA00023125"/>
    </source>
</evidence>
<dbReference type="Proteomes" id="UP000239736">
    <property type="component" value="Unassembled WGS sequence"/>
</dbReference>
<proteinExistence type="inferred from homology"/>
<comment type="caution">
    <text evidence="7">The sequence shown here is derived from an EMBL/GenBank/DDBJ whole genome shotgun (WGS) entry which is preliminary data.</text>
</comment>
<dbReference type="InterPro" id="IPR001207">
    <property type="entry name" value="Transposase_mutator"/>
</dbReference>
<comment type="similarity">
    <text evidence="2 6">Belongs to the transposase mutator family.</text>
</comment>
<accession>A0A2S5JLD7</accession>
<comment type="function">
    <text evidence="1 6">Required for the transposition of the insertion element.</text>
</comment>
<dbReference type="Pfam" id="PF00872">
    <property type="entry name" value="Transposase_mut"/>
    <property type="match status" value="1"/>
</dbReference>
<evidence type="ECO:0000313" key="7">
    <source>
        <dbReference type="EMBL" id="PPB82260.1"/>
    </source>
</evidence>
<name>A0A2S5JLD7_9RHOB</name>
<dbReference type="PANTHER" id="PTHR33217:SF8">
    <property type="entry name" value="MUTATOR FAMILY TRANSPOSASE"/>
    <property type="match status" value="1"/>
</dbReference>
<keyword evidence="4 6" id="KW-0238">DNA-binding</keyword>
<dbReference type="GO" id="GO:0006313">
    <property type="term" value="P:DNA transposition"/>
    <property type="evidence" value="ECO:0007669"/>
    <property type="project" value="UniProtKB-UniRule"/>
</dbReference>
<evidence type="ECO:0000256" key="2">
    <source>
        <dbReference type="ARBA" id="ARBA00010961"/>
    </source>
</evidence>
<organism evidence="7 8">
    <name type="scientific">Albidovulum inexpectatum</name>
    <dbReference type="NCBI Taxonomy" id="196587"/>
    <lineage>
        <taxon>Bacteria</taxon>
        <taxon>Pseudomonadati</taxon>
        <taxon>Pseudomonadota</taxon>
        <taxon>Alphaproteobacteria</taxon>
        <taxon>Rhodobacterales</taxon>
        <taxon>Paracoccaceae</taxon>
        <taxon>Albidovulum</taxon>
    </lineage>
</organism>
<dbReference type="GO" id="GO:0004803">
    <property type="term" value="F:transposase activity"/>
    <property type="evidence" value="ECO:0007669"/>
    <property type="project" value="UniProtKB-UniRule"/>
</dbReference>
<evidence type="ECO:0000256" key="5">
    <source>
        <dbReference type="ARBA" id="ARBA00023172"/>
    </source>
</evidence>
<dbReference type="PANTHER" id="PTHR33217">
    <property type="entry name" value="TRANSPOSASE FOR INSERTION SEQUENCE ELEMENT IS1081"/>
    <property type="match status" value="1"/>
</dbReference>
<dbReference type="GO" id="GO:0003677">
    <property type="term" value="F:DNA binding"/>
    <property type="evidence" value="ECO:0007669"/>
    <property type="project" value="UniProtKB-UniRule"/>
</dbReference>
<keyword evidence="6" id="KW-0814">Transposable element</keyword>
<sequence>MTYGQIPCAQEQGISLHEQGIFLANQGSDGRYQGAARQTPNIRSCAAQSSGRGFAVRHSRVSSGGWVPLRIAAWILGERKARYARVRRNDLETPSALAAPESGRPAFSAPAWRRAWQDVIPFFGFDPAIRNIIYTTNAIENLNRVIRKSFKTRGSFPTDEAATKLICLAIRKF</sequence>
<dbReference type="AlphaFoldDB" id="A0A2S5JLD7"/>
<evidence type="ECO:0000256" key="3">
    <source>
        <dbReference type="ARBA" id="ARBA00022578"/>
    </source>
</evidence>
<keyword evidence="3 6" id="KW-0815">Transposition</keyword>
<keyword evidence="8" id="KW-1185">Reference proteome</keyword>
<evidence type="ECO:0000256" key="6">
    <source>
        <dbReference type="RuleBase" id="RU365089"/>
    </source>
</evidence>